<proteinExistence type="predicted"/>
<name>C7NP57_HALUD</name>
<evidence type="ECO:0000313" key="3">
    <source>
        <dbReference type="Proteomes" id="UP000002071"/>
    </source>
</evidence>
<dbReference type="Gene3D" id="2.40.128.630">
    <property type="match status" value="1"/>
</dbReference>
<dbReference type="PANTHER" id="PTHR34512:SF30">
    <property type="entry name" value="OUTER MEMBRANE PROTEIN ASSEMBLY FACTOR BAMB"/>
    <property type="match status" value="1"/>
</dbReference>
<dbReference type="KEGG" id="hut:Huta_0160"/>
<dbReference type="PROSITE" id="PS51257">
    <property type="entry name" value="PROKAR_LIPOPROTEIN"/>
    <property type="match status" value="1"/>
</dbReference>
<dbReference type="GeneID" id="8382422"/>
<dbReference type="InterPro" id="IPR011047">
    <property type="entry name" value="Quinoprotein_ADH-like_sf"/>
</dbReference>
<dbReference type="HOGENOM" id="CLU_027480_4_2_2"/>
<dbReference type="PROSITE" id="PS51318">
    <property type="entry name" value="TAT"/>
    <property type="match status" value="1"/>
</dbReference>
<dbReference type="InterPro" id="IPR018391">
    <property type="entry name" value="PQQ_b-propeller_rpt"/>
</dbReference>
<keyword evidence="3" id="KW-1185">Reference proteome</keyword>
<feature type="domain" description="Pyrrolo-quinoline quinone repeat" evidence="1">
    <location>
        <begin position="378"/>
        <end position="468"/>
    </location>
</feature>
<gene>
    <name evidence="2" type="ordered locus">Huta_0160</name>
</gene>
<accession>C7NP57</accession>
<dbReference type="Proteomes" id="UP000002071">
    <property type="component" value="Chromosome"/>
</dbReference>
<evidence type="ECO:0000259" key="1">
    <source>
        <dbReference type="Pfam" id="PF13360"/>
    </source>
</evidence>
<organism evidence="2 3">
    <name type="scientific">Halorhabdus utahensis (strain DSM 12940 / JCM 11049 / AX-2)</name>
    <dbReference type="NCBI Taxonomy" id="519442"/>
    <lineage>
        <taxon>Archaea</taxon>
        <taxon>Methanobacteriati</taxon>
        <taxon>Methanobacteriota</taxon>
        <taxon>Stenosarchaea group</taxon>
        <taxon>Halobacteria</taxon>
        <taxon>Halobacteriales</taxon>
        <taxon>Haloarculaceae</taxon>
        <taxon>Halorhabdus</taxon>
    </lineage>
</organism>
<dbReference type="AlphaFoldDB" id="C7NP57"/>
<dbReference type="SMART" id="SM00564">
    <property type="entry name" value="PQQ"/>
    <property type="match status" value="7"/>
</dbReference>
<sequence length="471" mass="49637">MSELVSRRRLLSTCGALGIGSLAGCSGFLGSEESLGSWPMTGYGPGNTAFNPSASGPKDSLSEAWSVSAGDLRSDAGVEQHLTPHVSPPVVADGSIFVASWEGISGREFSTACHLHKIADDGEIAWSSDPLTSTVIVAERPVSLSVVSGTVYVVAPDADHETGLWALDAESGDILWEHEKYALGDPIVRDGEVIVQGNTDIGTVYATSTDGSHAWTFSATTADGDVVPADGTGAADGERTYVPMYGGGIVAVDRSGERDWYTDEFLTDQSGERAALRSIVAGDSIYASVGMITVSDGKLVALDPTDGSVRWEFKPDFDAERRQTALENVPAGYNPGGLHLGVYGKPALADGTVYMFGYELTESDLGEWWHKDTPEYMVPKFYALSADSGDVEWTVPLDGLYPGMFPIVADGTIYLSVAGEEEGQLLAIDADSGDIIDRMSGYPSVVTGVAVAGERLYVSEFSGDLLAIGPT</sequence>
<evidence type="ECO:0000313" key="2">
    <source>
        <dbReference type="EMBL" id="ACV10348.1"/>
    </source>
</evidence>
<dbReference type="InterPro" id="IPR006311">
    <property type="entry name" value="TAT_signal"/>
</dbReference>
<dbReference type="PANTHER" id="PTHR34512">
    <property type="entry name" value="CELL SURFACE PROTEIN"/>
    <property type="match status" value="1"/>
</dbReference>
<dbReference type="SUPFAM" id="SSF50998">
    <property type="entry name" value="Quinoprotein alcohol dehydrogenase-like"/>
    <property type="match status" value="2"/>
</dbReference>
<protein>
    <submittedName>
        <fullName evidence="2">Pyrrolo-quinoline quinone</fullName>
    </submittedName>
</protein>
<dbReference type="EMBL" id="CP001687">
    <property type="protein sequence ID" value="ACV10348.1"/>
    <property type="molecule type" value="Genomic_DNA"/>
</dbReference>
<reference evidence="2 3" key="1">
    <citation type="journal article" date="2009" name="Stand. Genomic Sci.">
        <title>Complete genome sequence of Halorhabdus utahensis type strain (AX-2).</title>
        <authorList>
            <person name="Anderson I."/>
            <person name="Tindall B.J."/>
            <person name="Pomrenke H."/>
            <person name="Goker M."/>
            <person name="Lapidus A."/>
            <person name="Nolan M."/>
            <person name="Copeland A."/>
            <person name="Glavina Del Rio T."/>
            <person name="Chen F."/>
            <person name="Tice H."/>
            <person name="Cheng J.F."/>
            <person name="Lucas S."/>
            <person name="Chertkov O."/>
            <person name="Bruce D."/>
            <person name="Brettin T."/>
            <person name="Detter J.C."/>
            <person name="Han C."/>
            <person name="Goodwin L."/>
            <person name="Land M."/>
            <person name="Hauser L."/>
            <person name="Chang Y.J."/>
            <person name="Jeffries C.D."/>
            <person name="Pitluck S."/>
            <person name="Pati A."/>
            <person name="Mavromatis K."/>
            <person name="Ivanova N."/>
            <person name="Ovchinnikova G."/>
            <person name="Chen A."/>
            <person name="Palaniappan K."/>
            <person name="Chain P."/>
            <person name="Rohde M."/>
            <person name="Bristow J."/>
            <person name="Eisen J.A."/>
            <person name="Markowitz V."/>
            <person name="Hugenholtz P."/>
            <person name="Kyrpides N.C."/>
            <person name="Klenk H.P."/>
        </authorList>
    </citation>
    <scope>NUCLEOTIDE SEQUENCE [LARGE SCALE GENOMIC DNA]</scope>
    <source>
        <strain evidence="3">DSM 12940 / JCM 11049 / AX-2</strain>
    </source>
</reference>
<dbReference type="InterPro" id="IPR015943">
    <property type="entry name" value="WD40/YVTN_repeat-like_dom_sf"/>
</dbReference>
<dbReference type="RefSeq" id="WP_012795225.1">
    <property type="nucleotide sequence ID" value="NC_013158.1"/>
</dbReference>
<dbReference type="STRING" id="519442.Huta_0160"/>
<dbReference type="eggNOG" id="arCOG02556">
    <property type="taxonomic scope" value="Archaea"/>
</dbReference>
<dbReference type="InterPro" id="IPR002372">
    <property type="entry name" value="PQQ_rpt_dom"/>
</dbReference>
<dbReference type="Gene3D" id="2.130.10.10">
    <property type="entry name" value="YVTN repeat-like/Quinoprotein amine dehydrogenase"/>
    <property type="match status" value="1"/>
</dbReference>
<dbReference type="OrthoDB" id="136681at2157"/>
<dbReference type="Pfam" id="PF13360">
    <property type="entry name" value="PQQ_2"/>
    <property type="match status" value="2"/>
</dbReference>
<feature type="domain" description="Pyrrolo-quinoline quinone repeat" evidence="1">
    <location>
        <begin position="119"/>
        <end position="260"/>
    </location>
</feature>